<keyword evidence="3" id="KW-0597">Phosphoprotein</keyword>
<evidence type="ECO:0000259" key="8">
    <source>
        <dbReference type="Pfam" id="PF02878"/>
    </source>
</evidence>
<dbReference type="InterPro" id="IPR005846">
    <property type="entry name" value="A-D-PHexomutase_a/b/a-III"/>
</dbReference>
<dbReference type="InterPro" id="IPR005845">
    <property type="entry name" value="A-D-PHexomutase_a/b/a-II"/>
</dbReference>
<dbReference type="InterPro" id="IPR036900">
    <property type="entry name" value="A-D-PHexomutase_C_sf"/>
</dbReference>
<dbReference type="InterPro" id="IPR016055">
    <property type="entry name" value="A-D-PHexomutase_a/b/a-I/II/III"/>
</dbReference>
<dbReference type="SUPFAM" id="SSF55957">
    <property type="entry name" value="Phosphoglucomutase, C-terminal domain"/>
    <property type="match status" value="1"/>
</dbReference>
<feature type="domain" description="Alpha-D-phosphohexomutase alpha/beta/alpha" evidence="10">
    <location>
        <begin position="254"/>
        <end position="370"/>
    </location>
</feature>
<evidence type="ECO:0000313" key="12">
    <source>
        <dbReference type="Proteomes" id="UP001174932"/>
    </source>
</evidence>
<dbReference type="Pfam" id="PF02879">
    <property type="entry name" value="PGM_PMM_II"/>
    <property type="match status" value="1"/>
</dbReference>
<dbReference type="InterPro" id="IPR005844">
    <property type="entry name" value="A-D-PHexomutase_a/b/a-I"/>
</dbReference>
<sequence length="468" mass="50133">MAAAFGTSGLRGPAIDFTSELCKAYITAFLERCADEAEEKTAYVGADLRDSSPRIAGQVIAAIRAMGWQGVWAGNVPTPALAAYAMARKCPAIMITGSHIPETYNGIKFYRPDGEFLKEDEAPVRERAEAIMATGIPAESAETGEADPAIAEAYVARYVDAFGAGALNGYRIGIDLHSAVGRDLTVRIFTGLGAEIHPFRRVERFVAVDTEALDPEDIRRSRTMIAEHQLDAVISTDGDGDRPLVIDGTGRQINGDVLGMLTAKALGARTVVTPLSSTSAIEQSGWFARVDRTRIGSPYVVAGMAVGEDHPVVGFEANGGFLLQDAIDLPNGRLDPLPTRDAILPAVSGLVLARQQGKTLAELVATLPPRFMKADRVKDVPADKASVFLKSMETSRDARLSFDARIADPKAVSTLDGVRMELDNSDTVHFRQSGNAPEMRLYIETGAAETTEALLGELMVKLTAQFHG</sequence>
<gene>
    <name evidence="11" type="ORF">Q4481_16425</name>
</gene>
<comment type="cofactor">
    <cofactor evidence="1">
        <name>Mg(2+)</name>
        <dbReference type="ChEBI" id="CHEBI:18420"/>
    </cofactor>
</comment>
<dbReference type="Gene3D" id="3.30.310.50">
    <property type="entry name" value="Alpha-D-phosphohexomutase, C-terminal domain"/>
    <property type="match status" value="1"/>
</dbReference>
<keyword evidence="5 7" id="KW-0460">Magnesium</keyword>
<evidence type="ECO:0000259" key="9">
    <source>
        <dbReference type="Pfam" id="PF02879"/>
    </source>
</evidence>
<reference evidence="11" key="1">
    <citation type="journal article" date="2015" name="Int. J. Syst. Evol. Microbiol.">
        <title>Rhizobium alvei sp. nov., isolated from a freshwater river.</title>
        <authorList>
            <person name="Sheu S.Y."/>
            <person name="Huang H.W."/>
            <person name="Young C.C."/>
            <person name="Chen W.M."/>
        </authorList>
    </citation>
    <scope>NUCLEOTIDE SEQUENCE</scope>
    <source>
        <strain evidence="11">TNR-22</strain>
    </source>
</reference>
<dbReference type="SUPFAM" id="SSF53738">
    <property type="entry name" value="Phosphoglucomutase, first 3 domains"/>
    <property type="match status" value="3"/>
</dbReference>
<dbReference type="PANTHER" id="PTHR42946:SF1">
    <property type="entry name" value="PHOSPHOGLUCOMUTASE (ALPHA-D-GLUCOSE-1,6-BISPHOSPHATE-DEPENDENT)"/>
    <property type="match status" value="1"/>
</dbReference>
<organism evidence="11 12">
    <name type="scientific">Rhizobium alvei</name>
    <dbReference type="NCBI Taxonomy" id="1132659"/>
    <lineage>
        <taxon>Bacteria</taxon>
        <taxon>Pseudomonadati</taxon>
        <taxon>Pseudomonadota</taxon>
        <taxon>Alphaproteobacteria</taxon>
        <taxon>Hyphomicrobiales</taxon>
        <taxon>Rhizobiaceae</taxon>
        <taxon>Rhizobium/Agrobacterium group</taxon>
        <taxon>Rhizobium</taxon>
    </lineage>
</organism>
<evidence type="ECO:0000256" key="1">
    <source>
        <dbReference type="ARBA" id="ARBA00001946"/>
    </source>
</evidence>
<evidence type="ECO:0000256" key="6">
    <source>
        <dbReference type="ARBA" id="ARBA00023235"/>
    </source>
</evidence>
<dbReference type="RefSeq" id="WP_304377486.1">
    <property type="nucleotide sequence ID" value="NZ_JAUOZU010000012.1"/>
</dbReference>
<dbReference type="PROSITE" id="PS00710">
    <property type="entry name" value="PGM_PMM"/>
    <property type="match status" value="1"/>
</dbReference>
<evidence type="ECO:0000313" key="11">
    <source>
        <dbReference type="EMBL" id="MDO6965552.1"/>
    </source>
</evidence>
<protein>
    <submittedName>
        <fullName evidence="11">Phosphomannomutase</fullName>
    </submittedName>
</protein>
<dbReference type="PANTHER" id="PTHR42946">
    <property type="entry name" value="PHOSPHOHEXOSE MUTASE"/>
    <property type="match status" value="1"/>
</dbReference>
<comment type="caution">
    <text evidence="11">The sequence shown here is derived from an EMBL/GenBank/DDBJ whole genome shotgun (WGS) entry which is preliminary data.</text>
</comment>
<evidence type="ECO:0000256" key="4">
    <source>
        <dbReference type="ARBA" id="ARBA00022723"/>
    </source>
</evidence>
<reference evidence="11" key="2">
    <citation type="submission" date="2023-07" db="EMBL/GenBank/DDBJ databases">
        <authorList>
            <person name="Shen H."/>
        </authorList>
    </citation>
    <scope>NUCLEOTIDE SEQUENCE</scope>
    <source>
        <strain evidence="11">TNR-22</strain>
    </source>
</reference>
<dbReference type="Proteomes" id="UP001174932">
    <property type="component" value="Unassembled WGS sequence"/>
</dbReference>
<dbReference type="Pfam" id="PF02880">
    <property type="entry name" value="PGM_PMM_III"/>
    <property type="match status" value="1"/>
</dbReference>
<feature type="domain" description="Alpha-D-phosphohexomutase alpha/beta/alpha" evidence="9">
    <location>
        <begin position="153"/>
        <end position="250"/>
    </location>
</feature>
<keyword evidence="4 7" id="KW-0479">Metal-binding</keyword>
<evidence type="ECO:0000256" key="2">
    <source>
        <dbReference type="ARBA" id="ARBA00010231"/>
    </source>
</evidence>
<evidence type="ECO:0000256" key="7">
    <source>
        <dbReference type="RuleBase" id="RU004326"/>
    </source>
</evidence>
<dbReference type="Pfam" id="PF02878">
    <property type="entry name" value="PGM_PMM_I"/>
    <property type="match status" value="1"/>
</dbReference>
<evidence type="ECO:0000256" key="3">
    <source>
        <dbReference type="ARBA" id="ARBA00022553"/>
    </source>
</evidence>
<dbReference type="Gene3D" id="3.40.120.10">
    <property type="entry name" value="Alpha-D-Glucose-1,6-Bisphosphate, subunit A, domain 3"/>
    <property type="match status" value="3"/>
</dbReference>
<dbReference type="EMBL" id="JAUOZU010000012">
    <property type="protein sequence ID" value="MDO6965552.1"/>
    <property type="molecule type" value="Genomic_DNA"/>
</dbReference>
<evidence type="ECO:0000259" key="10">
    <source>
        <dbReference type="Pfam" id="PF02880"/>
    </source>
</evidence>
<comment type="similarity">
    <text evidence="2 7">Belongs to the phosphohexose mutase family.</text>
</comment>
<proteinExistence type="inferred from homology"/>
<dbReference type="CDD" id="cd03088">
    <property type="entry name" value="ManB"/>
    <property type="match status" value="1"/>
</dbReference>
<keyword evidence="12" id="KW-1185">Reference proteome</keyword>
<name>A0ABT8YPG1_9HYPH</name>
<dbReference type="InterPro" id="IPR050060">
    <property type="entry name" value="Phosphoglucosamine_mutase"/>
</dbReference>
<feature type="domain" description="Alpha-D-phosphohexomutase alpha/beta/alpha" evidence="8">
    <location>
        <begin position="4"/>
        <end position="129"/>
    </location>
</feature>
<accession>A0ABT8YPG1</accession>
<evidence type="ECO:0000256" key="5">
    <source>
        <dbReference type="ARBA" id="ARBA00022842"/>
    </source>
</evidence>
<keyword evidence="6" id="KW-0413">Isomerase</keyword>
<dbReference type="InterPro" id="IPR016066">
    <property type="entry name" value="A-D-PHexomutase_CS"/>
</dbReference>